<feature type="transmembrane region" description="Helical" evidence="1">
    <location>
        <begin position="30"/>
        <end position="46"/>
    </location>
</feature>
<organism evidence="2">
    <name type="scientific">Arcella intermedia</name>
    <dbReference type="NCBI Taxonomy" id="1963864"/>
    <lineage>
        <taxon>Eukaryota</taxon>
        <taxon>Amoebozoa</taxon>
        <taxon>Tubulinea</taxon>
        <taxon>Elardia</taxon>
        <taxon>Arcellinida</taxon>
        <taxon>Sphaerothecina</taxon>
        <taxon>Arcellidae</taxon>
        <taxon>Arcella</taxon>
    </lineage>
</organism>
<keyword evidence="1" id="KW-0812">Transmembrane</keyword>
<name>A0A6B2LI33_9EUKA</name>
<proteinExistence type="predicted"/>
<keyword evidence="1" id="KW-0472">Membrane</keyword>
<sequence length="47" mass="4879">MMRAASFLITAVSCARVVVVAVDGCEGTSFFGITVVFSAFAVIIASY</sequence>
<reference evidence="2" key="1">
    <citation type="journal article" date="2020" name="J. Eukaryot. Microbiol.">
        <title>De novo Sequencing, Assembly and Annotation of the Transcriptome for the Free-Living Testate Amoeba Arcella intermedia.</title>
        <authorList>
            <person name="Ribeiro G.M."/>
            <person name="Porfirio-Sousa A.L."/>
            <person name="Maurer-Alcala X.X."/>
            <person name="Katz L.A."/>
            <person name="Lahr D.J.G."/>
        </authorList>
    </citation>
    <scope>NUCLEOTIDE SEQUENCE</scope>
</reference>
<accession>A0A6B2LI33</accession>
<dbReference type="EMBL" id="GIBP01007800">
    <property type="protein sequence ID" value="NDV36769.1"/>
    <property type="molecule type" value="Transcribed_RNA"/>
</dbReference>
<protein>
    <submittedName>
        <fullName evidence="2">Uncharacterized protein</fullName>
    </submittedName>
</protein>
<dbReference type="AlphaFoldDB" id="A0A6B2LI33"/>
<keyword evidence="1" id="KW-1133">Transmembrane helix</keyword>
<evidence type="ECO:0000256" key="1">
    <source>
        <dbReference type="SAM" id="Phobius"/>
    </source>
</evidence>
<evidence type="ECO:0000313" key="2">
    <source>
        <dbReference type="EMBL" id="NDV36769.1"/>
    </source>
</evidence>